<dbReference type="SMART" id="SM00028">
    <property type="entry name" value="TPR"/>
    <property type="match status" value="5"/>
</dbReference>
<accession>A0A7C4QT56</accession>
<dbReference type="Pfam" id="PF13432">
    <property type="entry name" value="TPR_16"/>
    <property type="match status" value="2"/>
</dbReference>
<protein>
    <submittedName>
        <fullName evidence="2">Tetratricopeptide repeat protein</fullName>
    </submittedName>
</protein>
<dbReference type="Gene3D" id="1.25.40.10">
    <property type="entry name" value="Tetratricopeptide repeat domain"/>
    <property type="match status" value="3"/>
</dbReference>
<dbReference type="SUPFAM" id="SSF48452">
    <property type="entry name" value="TPR-like"/>
    <property type="match status" value="2"/>
</dbReference>
<dbReference type="PANTHER" id="PTHR12558:SF13">
    <property type="entry name" value="CELL DIVISION CYCLE PROTEIN 27 HOMOLOG"/>
    <property type="match status" value="1"/>
</dbReference>
<dbReference type="EMBL" id="DSVQ01000016">
    <property type="protein sequence ID" value="HGT40269.1"/>
    <property type="molecule type" value="Genomic_DNA"/>
</dbReference>
<feature type="repeat" description="TPR" evidence="1">
    <location>
        <begin position="248"/>
        <end position="281"/>
    </location>
</feature>
<evidence type="ECO:0000313" key="2">
    <source>
        <dbReference type="EMBL" id="HGT40269.1"/>
    </source>
</evidence>
<dbReference type="InterPro" id="IPR011990">
    <property type="entry name" value="TPR-like_helical_dom_sf"/>
</dbReference>
<gene>
    <name evidence="2" type="ORF">ENS64_13555</name>
</gene>
<dbReference type="AlphaFoldDB" id="A0A7C4QT56"/>
<organism evidence="2">
    <name type="scientific">Schlesneria paludicola</name>
    <dbReference type="NCBI Taxonomy" id="360056"/>
    <lineage>
        <taxon>Bacteria</taxon>
        <taxon>Pseudomonadati</taxon>
        <taxon>Planctomycetota</taxon>
        <taxon>Planctomycetia</taxon>
        <taxon>Planctomycetales</taxon>
        <taxon>Planctomycetaceae</taxon>
        <taxon>Schlesneria</taxon>
    </lineage>
</organism>
<evidence type="ECO:0000256" key="1">
    <source>
        <dbReference type="PROSITE-ProRule" id="PRU00339"/>
    </source>
</evidence>
<comment type="caution">
    <text evidence="2">The sequence shown here is derived from an EMBL/GenBank/DDBJ whole genome shotgun (WGS) entry which is preliminary data.</text>
</comment>
<reference evidence="2" key="1">
    <citation type="journal article" date="2020" name="mSystems">
        <title>Genome- and Community-Level Interaction Insights into Carbon Utilization and Element Cycling Functions of Hydrothermarchaeota in Hydrothermal Sediment.</title>
        <authorList>
            <person name="Zhou Z."/>
            <person name="Liu Y."/>
            <person name="Xu W."/>
            <person name="Pan J."/>
            <person name="Luo Z.H."/>
            <person name="Li M."/>
        </authorList>
    </citation>
    <scope>NUCLEOTIDE SEQUENCE [LARGE SCALE GENOMIC DNA]</scope>
    <source>
        <strain evidence="2">SpSt-508</strain>
    </source>
</reference>
<proteinExistence type="predicted"/>
<dbReference type="PROSITE" id="PS50005">
    <property type="entry name" value="TPR"/>
    <property type="match status" value="1"/>
</dbReference>
<dbReference type="PANTHER" id="PTHR12558">
    <property type="entry name" value="CELL DIVISION CYCLE 16,23,27"/>
    <property type="match status" value="1"/>
</dbReference>
<name>A0A7C4QT56_9PLAN</name>
<keyword evidence="1" id="KW-0802">TPR repeat</keyword>
<dbReference type="InterPro" id="IPR019734">
    <property type="entry name" value="TPR_rpt"/>
</dbReference>
<sequence length="477" mass="54196">MSTDGFSPEQQRKREIAKVSFQKASQAMGKENWDYAIEMLGQCALLVPDNLFYRQNLRGCEEKKYKGNGTGAAMAGMRLIGIRNKIKKARSAKNWKEMDQAAEEGLAINPWDGQLNADLGEAAGQLGYDDVSVFAYQRAVKAEPKNKEFLKGLAEALARKKDFIGAANCWRKIYEIDPMDGHARSMVQAMDSQAIIHKGGFEEAETTREVAKGYEASVTGQARESVVGPGESLEADLQRLIRKDPANKDNYQKLADYYRREGRLEEAFEWYTKAHQVSGDRVVLEQAEDVRLDILRKNLELAREAAKRDPNDENARQGAAALSTELLDQEIEIYSRRVEQYPKDLRLKFELAQRYWRKSLLPQAIKLLQQCSGDVRIEGPVLLLLGKCFIKQKQNALAKRQFEKAVDKFTPADHPEEFKECHYLLGRLSEEDKDLDAAETHYTEVLAVDYDYKDAQQRLERIQAERGKGGLSDLVEM</sequence>